<evidence type="ECO:0000313" key="3">
    <source>
        <dbReference type="Proteomes" id="UP000182332"/>
    </source>
</evidence>
<gene>
    <name evidence="1" type="ORF">ENP23_09355</name>
    <name evidence="2" type="ORF">SAMN05216197_10864</name>
</gene>
<dbReference type="PROSITE" id="PS51257">
    <property type="entry name" value="PROKAR_LIPOPROTEIN"/>
    <property type="match status" value="1"/>
</dbReference>
<evidence type="ECO:0000313" key="1">
    <source>
        <dbReference type="EMBL" id="HEF25972.1"/>
    </source>
</evidence>
<sequence>MNGTGVKHWAGAVALIMLAGGLTGCMSLNQTRSAGPAQVYTSQKPAVAVAECIKVTWANVQLFGDVADVFMAKGDPGAFTVYTTEGEYFADVAGKAGMTKVNFYAKPGAKVVEQRGAVLATCL</sequence>
<dbReference type="Proteomes" id="UP000182332">
    <property type="component" value="Unassembled WGS sequence"/>
</dbReference>
<protein>
    <submittedName>
        <fullName evidence="1">2-oxoacid ferredoxin oxidoreductase</fullName>
    </submittedName>
</protein>
<organism evidence="2 3">
    <name type="scientific">Pseudomonas graminis</name>
    <dbReference type="NCBI Taxonomy" id="158627"/>
    <lineage>
        <taxon>Bacteria</taxon>
        <taxon>Pseudomonadati</taxon>
        <taxon>Pseudomonadota</taxon>
        <taxon>Gammaproteobacteria</taxon>
        <taxon>Pseudomonadales</taxon>
        <taxon>Pseudomonadaceae</taxon>
        <taxon>Pseudomonas</taxon>
    </lineage>
</organism>
<proteinExistence type="predicted"/>
<dbReference type="EMBL" id="FOHW01000008">
    <property type="protein sequence ID" value="SET20084.1"/>
    <property type="molecule type" value="Genomic_DNA"/>
</dbReference>
<accession>A0A1I0CKC8</accession>
<dbReference type="OrthoDB" id="6000523at2"/>
<name>A0A1I0CKC8_9PSED</name>
<dbReference type="AlphaFoldDB" id="A0A1I0CKC8"/>
<evidence type="ECO:0000313" key="2">
    <source>
        <dbReference type="EMBL" id="SET20084.1"/>
    </source>
</evidence>
<reference evidence="2 3" key="1">
    <citation type="submission" date="2016-10" db="EMBL/GenBank/DDBJ databases">
        <authorList>
            <person name="de Groot N.N."/>
        </authorList>
    </citation>
    <scope>NUCLEOTIDE SEQUENCE [LARGE SCALE GENOMIC DNA]</scope>
    <source>
        <strain evidence="2 3">DSM 11363</strain>
    </source>
</reference>
<dbReference type="EMBL" id="DSIN01000019">
    <property type="protein sequence ID" value="HEF25972.1"/>
    <property type="molecule type" value="Genomic_DNA"/>
</dbReference>
<reference evidence="1" key="2">
    <citation type="journal article" date="2020" name="mSystems">
        <title>Genome- and Community-Level Interaction Insights into Carbon Utilization and Element Cycling Functions of Hydrothermarchaeota in Hydrothermal Sediment.</title>
        <authorList>
            <person name="Zhou Z."/>
            <person name="Liu Y."/>
            <person name="Xu W."/>
            <person name="Pan J."/>
            <person name="Luo Z.H."/>
            <person name="Li M."/>
        </authorList>
    </citation>
    <scope>NUCLEOTIDE SEQUENCE [LARGE SCALE GENOMIC DNA]</scope>
    <source>
        <strain evidence="1">SpSt-200</strain>
    </source>
</reference>